<dbReference type="STRING" id="1579316.RC74_07065"/>
<gene>
    <name evidence="9" type="ORF">RC74_07065</name>
</gene>
<keyword evidence="6 7" id="KW-0472">Membrane</keyword>
<dbReference type="PANTHER" id="PTHR43163">
    <property type="entry name" value="DIPEPTIDE TRANSPORT SYSTEM PERMEASE PROTEIN DPPB-RELATED"/>
    <property type="match status" value="1"/>
</dbReference>
<feature type="transmembrane region" description="Helical" evidence="7">
    <location>
        <begin position="9"/>
        <end position="30"/>
    </location>
</feature>
<feature type="transmembrane region" description="Helical" evidence="7">
    <location>
        <begin position="281"/>
        <end position="303"/>
    </location>
</feature>
<dbReference type="OrthoDB" id="9807402at2"/>
<feature type="transmembrane region" description="Helical" evidence="7">
    <location>
        <begin position="179"/>
        <end position="201"/>
    </location>
</feature>
<feature type="transmembrane region" description="Helical" evidence="7">
    <location>
        <begin position="94"/>
        <end position="119"/>
    </location>
</feature>
<evidence type="ECO:0000259" key="8">
    <source>
        <dbReference type="PROSITE" id="PS50928"/>
    </source>
</evidence>
<organism evidence="9 10">
    <name type="scientific">Falsihalocynthiibacter arcticus</name>
    <dbReference type="NCBI Taxonomy" id="1579316"/>
    <lineage>
        <taxon>Bacteria</taxon>
        <taxon>Pseudomonadati</taxon>
        <taxon>Pseudomonadota</taxon>
        <taxon>Alphaproteobacteria</taxon>
        <taxon>Rhodobacterales</taxon>
        <taxon>Roseobacteraceae</taxon>
        <taxon>Falsihalocynthiibacter</taxon>
    </lineage>
</organism>
<dbReference type="CDD" id="cd06261">
    <property type="entry name" value="TM_PBP2"/>
    <property type="match status" value="1"/>
</dbReference>
<dbReference type="SUPFAM" id="SSF161098">
    <property type="entry name" value="MetI-like"/>
    <property type="match status" value="1"/>
</dbReference>
<reference evidence="9 10" key="1">
    <citation type="submission" date="2016-02" db="EMBL/GenBank/DDBJ databases">
        <title>Complete genome sequence of Halocynthiibacter arcticus PAMC 20958t from arctic marine sediment.</title>
        <authorList>
            <person name="Lee Y.M."/>
            <person name="Baek K."/>
            <person name="Lee H.K."/>
            <person name="Shin S.C."/>
        </authorList>
    </citation>
    <scope>NUCLEOTIDE SEQUENCE [LARGE SCALE GENOMIC DNA]</scope>
    <source>
        <strain evidence="9">PAMC 20958</strain>
    </source>
</reference>
<dbReference type="Proteomes" id="UP000070371">
    <property type="component" value="Chromosome"/>
</dbReference>
<dbReference type="InterPro" id="IPR045621">
    <property type="entry name" value="BPD_transp_1_N"/>
</dbReference>
<keyword evidence="10" id="KW-1185">Reference proteome</keyword>
<dbReference type="Pfam" id="PF19300">
    <property type="entry name" value="BPD_transp_1_N"/>
    <property type="match status" value="1"/>
</dbReference>
<evidence type="ECO:0000256" key="6">
    <source>
        <dbReference type="ARBA" id="ARBA00023136"/>
    </source>
</evidence>
<evidence type="ECO:0000256" key="5">
    <source>
        <dbReference type="ARBA" id="ARBA00022989"/>
    </source>
</evidence>
<dbReference type="Pfam" id="PF00528">
    <property type="entry name" value="BPD_transp_1"/>
    <property type="match status" value="1"/>
</dbReference>
<dbReference type="InterPro" id="IPR000515">
    <property type="entry name" value="MetI-like"/>
</dbReference>
<proteinExistence type="inferred from homology"/>
<evidence type="ECO:0000256" key="4">
    <source>
        <dbReference type="ARBA" id="ARBA00022692"/>
    </source>
</evidence>
<evidence type="ECO:0000256" key="2">
    <source>
        <dbReference type="ARBA" id="ARBA00022448"/>
    </source>
</evidence>
<keyword evidence="2 7" id="KW-0813">Transport</keyword>
<dbReference type="InterPro" id="IPR035906">
    <property type="entry name" value="MetI-like_sf"/>
</dbReference>
<evidence type="ECO:0000313" key="10">
    <source>
        <dbReference type="Proteomes" id="UP000070371"/>
    </source>
</evidence>
<feature type="transmembrane region" description="Helical" evidence="7">
    <location>
        <begin position="131"/>
        <end position="159"/>
    </location>
</feature>
<evidence type="ECO:0000256" key="7">
    <source>
        <dbReference type="RuleBase" id="RU363032"/>
    </source>
</evidence>
<protein>
    <submittedName>
        <fullName evidence="9">ABC transporter permease</fullName>
    </submittedName>
</protein>
<dbReference type="AlphaFoldDB" id="A0A126UYE4"/>
<evidence type="ECO:0000256" key="1">
    <source>
        <dbReference type="ARBA" id="ARBA00004651"/>
    </source>
</evidence>
<dbReference type="KEGG" id="hat:RC74_07065"/>
<keyword evidence="5 7" id="KW-1133">Transmembrane helix</keyword>
<feature type="transmembrane region" description="Helical" evidence="7">
    <location>
        <begin position="239"/>
        <end position="261"/>
    </location>
</feature>
<evidence type="ECO:0000256" key="3">
    <source>
        <dbReference type="ARBA" id="ARBA00022475"/>
    </source>
</evidence>
<dbReference type="GO" id="GO:0071916">
    <property type="term" value="F:dipeptide transmembrane transporter activity"/>
    <property type="evidence" value="ECO:0007669"/>
    <property type="project" value="TreeGrafter"/>
</dbReference>
<comment type="subcellular location">
    <subcellularLocation>
        <location evidence="1 7">Cell membrane</location>
        <topology evidence="1 7">Multi-pass membrane protein</topology>
    </subcellularLocation>
</comment>
<keyword evidence="4 7" id="KW-0812">Transmembrane</keyword>
<dbReference type="PROSITE" id="PS50928">
    <property type="entry name" value="ABC_TM1"/>
    <property type="match status" value="1"/>
</dbReference>
<comment type="similarity">
    <text evidence="7">Belongs to the binding-protein-dependent transport system permease family.</text>
</comment>
<feature type="domain" description="ABC transmembrane type-1" evidence="8">
    <location>
        <begin position="95"/>
        <end position="304"/>
    </location>
</feature>
<dbReference type="GO" id="GO:0005886">
    <property type="term" value="C:plasma membrane"/>
    <property type="evidence" value="ECO:0007669"/>
    <property type="project" value="UniProtKB-SubCell"/>
</dbReference>
<dbReference type="Gene3D" id="1.10.3720.10">
    <property type="entry name" value="MetI-like"/>
    <property type="match status" value="1"/>
</dbReference>
<sequence>MLSYILKRIAYAIPVSFAVSLICFSLVQLAPGDPLALVLPTDATQEMINATKARYGLDKPLSVQYGYWLWNVLQGDFGTSISTGRSVASEIGNAIGYSLALAGLASLIGFTVGTGLGLIAGYQVGSPVDKVASAISISGVSIPNYWLGIVLVVIFSVNLNLFPSMGAGTGSDMTLLERLRFMVLPAVTLAAAPAGIVTRSVRALVAEKLSMEFVNALRAKGLTEPQIFAHVVKNAAPTALAVIGVQMGYLMAGSILVETVFSWPGTGLLLNGAILQRDIPLLQGTILVLAMFFVSLNLLVDIIQPLLDPRIRRS</sequence>
<name>A0A126UYE4_9RHOB</name>
<keyword evidence="3" id="KW-1003">Cell membrane</keyword>
<evidence type="ECO:0000313" key="9">
    <source>
        <dbReference type="EMBL" id="AML51064.1"/>
    </source>
</evidence>
<dbReference type="PANTHER" id="PTHR43163:SF6">
    <property type="entry name" value="DIPEPTIDE TRANSPORT SYSTEM PERMEASE PROTEIN DPPB-RELATED"/>
    <property type="match status" value="1"/>
</dbReference>
<dbReference type="EMBL" id="CP014327">
    <property type="protein sequence ID" value="AML51064.1"/>
    <property type="molecule type" value="Genomic_DNA"/>
</dbReference>
<accession>A0A126UYE4</accession>